<evidence type="ECO:0000256" key="10">
    <source>
        <dbReference type="ARBA" id="ARBA00023180"/>
    </source>
</evidence>
<dbReference type="InterPro" id="IPR052192">
    <property type="entry name" value="Insect_Ionotropic_Sensory_Rcpt"/>
</dbReference>
<dbReference type="Gene3D" id="1.10.287.70">
    <property type="match status" value="1"/>
</dbReference>
<dbReference type="Gene3D" id="3.40.190.10">
    <property type="entry name" value="Periplasmic binding protein-like II"/>
    <property type="match status" value="1"/>
</dbReference>
<keyword evidence="11" id="KW-1071">Ligand-gated ion channel</keyword>
<dbReference type="PANTHER" id="PTHR42643:SF24">
    <property type="entry name" value="IONOTROPIC RECEPTOR 60A"/>
    <property type="match status" value="1"/>
</dbReference>
<dbReference type="Pfam" id="PF10613">
    <property type="entry name" value="Lig_chan-Glu_bd"/>
    <property type="match status" value="1"/>
</dbReference>
<keyword evidence="16" id="KW-1185">Reference proteome</keyword>
<evidence type="ECO:0000256" key="9">
    <source>
        <dbReference type="ARBA" id="ARBA00023170"/>
    </source>
</evidence>
<evidence type="ECO:0000256" key="13">
    <source>
        <dbReference type="SAM" id="Phobius"/>
    </source>
</evidence>
<keyword evidence="5 13" id="KW-0812">Transmembrane</keyword>
<name>A0A3R7PRX3_PENVA</name>
<comment type="caution">
    <text evidence="15">The sequence shown here is derived from an EMBL/GenBank/DDBJ whole genome shotgun (WGS) entry which is preliminary data.</text>
</comment>
<sequence length="542" mass="60462">MVGDMGLGLEVCGFSESLGVGSPCAWEVDAFLTTPPPPFFTLRTKHVRADKQYCVAFVVLASLESVAEVFAEVQQTSWFLGTAKYILSYTAEVITKEMLAADPILRTSYDFVLATRLPLEGGSGLPPRVESSLGDEARTLFALLQNCPYCDAGDPRVNLVDKWSPREGFLIGRDLYPDLFRDFNGHRFRAVTLVYEPFSCYEKIDGVIVPADNCVDNNMLREIANNLNFTYVFVEPSDGQWGHRLDNGSYTGVIGAVERREADFSLNIAITQDREEKVDCTIGYHVEPITFATSKPRPLNQALALIRPFAPNMWAAFSITLVVTGPLYFLTCKFTVAPFKKVTPPTLVKSYLIIFAACFNQGVKWLPVLSNRVFGITYVITMFVTVTVYVAMLTATLTLPTLSPTLNTLEELVRSDFSWGIQDLGAADYQLLKSSTVPLYQKVFKGLSPCPSLDECITLARDSKYAFITQLHVATGDIFPVELGWAMNPGCPYRHAFDRKIRALLQSGLISKWLDDLIHDPQRGSWTEKWACPRRRIPAPQS</sequence>
<reference evidence="15 16" key="1">
    <citation type="submission" date="2018-04" db="EMBL/GenBank/DDBJ databases">
        <authorList>
            <person name="Zhang X."/>
            <person name="Yuan J."/>
            <person name="Li F."/>
            <person name="Xiang J."/>
        </authorList>
    </citation>
    <scope>NUCLEOTIDE SEQUENCE [LARGE SCALE GENOMIC DNA]</scope>
    <source>
        <tissue evidence="15">Muscle</tissue>
    </source>
</reference>
<keyword evidence="3" id="KW-0813">Transport</keyword>
<evidence type="ECO:0000256" key="5">
    <source>
        <dbReference type="ARBA" id="ARBA00022692"/>
    </source>
</evidence>
<comment type="subcellular location">
    <subcellularLocation>
        <location evidence="1">Cell membrane</location>
        <topology evidence="1">Multi-pass membrane protein</topology>
    </subcellularLocation>
</comment>
<proteinExistence type="inferred from homology"/>
<dbReference type="SUPFAM" id="SSF53850">
    <property type="entry name" value="Periplasmic binding protein-like II"/>
    <property type="match status" value="1"/>
</dbReference>
<evidence type="ECO:0000256" key="3">
    <source>
        <dbReference type="ARBA" id="ARBA00022448"/>
    </source>
</evidence>
<dbReference type="InterPro" id="IPR001320">
    <property type="entry name" value="Iontro_rcpt_C"/>
</dbReference>
<keyword evidence="10" id="KW-0325">Glycoprotein</keyword>
<keyword evidence="8 13" id="KW-0472">Membrane</keyword>
<gene>
    <name evidence="15" type="ORF">C7M84_000603</name>
</gene>
<feature type="transmembrane region" description="Helical" evidence="13">
    <location>
        <begin position="376"/>
        <end position="399"/>
    </location>
</feature>
<dbReference type="Pfam" id="PF00060">
    <property type="entry name" value="Lig_chan"/>
    <property type="match status" value="1"/>
</dbReference>
<dbReference type="AlphaFoldDB" id="A0A3R7PRX3"/>
<evidence type="ECO:0000256" key="4">
    <source>
        <dbReference type="ARBA" id="ARBA00022475"/>
    </source>
</evidence>
<dbReference type="GO" id="GO:0050906">
    <property type="term" value="P:detection of stimulus involved in sensory perception"/>
    <property type="evidence" value="ECO:0007669"/>
    <property type="project" value="UniProtKB-ARBA"/>
</dbReference>
<evidence type="ECO:0000313" key="16">
    <source>
        <dbReference type="Proteomes" id="UP000283509"/>
    </source>
</evidence>
<keyword evidence="9" id="KW-0675">Receptor</keyword>
<dbReference type="GO" id="GO:0015276">
    <property type="term" value="F:ligand-gated monoatomic ion channel activity"/>
    <property type="evidence" value="ECO:0007669"/>
    <property type="project" value="InterPro"/>
</dbReference>
<dbReference type="GO" id="GO:0005886">
    <property type="term" value="C:plasma membrane"/>
    <property type="evidence" value="ECO:0007669"/>
    <property type="project" value="UniProtKB-SubCell"/>
</dbReference>
<dbReference type="OrthoDB" id="6376023at2759"/>
<feature type="domain" description="Ionotropic glutamate receptor L-glutamate and glycine-binding" evidence="14">
    <location>
        <begin position="197"/>
        <end position="259"/>
    </location>
</feature>
<organism evidence="15 16">
    <name type="scientific">Penaeus vannamei</name>
    <name type="common">Whiteleg shrimp</name>
    <name type="synonym">Litopenaeus vannamei</name>
    <dbReference type="NCBI Taxonomy" id="6689"/>
    <lineage>
        <taxon>Eukaryota</taxon>
        <taxon>Metazoa</taxon>
        <taxon>Ecdysozoa</taxon>
        <taxon>Arthropoda</taxon>
        <taxon>Crustacea</taxon>
        <taxon>Multicrustacea</taxon>
        <taxon>Malacostraca</taxon>
        <taxon>Eumalacostraca</taxon>
        <taxon>Eucarida</taxon>
        <taxon>Decapoda</taxon>
        <taxon>Dendrobranchiata</taxon>
        <taxon>Penaeoidea</taxon>
        <taxon>Penaeidae</taxon>
        <taxon>Penaeus</taxon>
    </lineage>
</organism>
<evidence type="ECO:0000256" key="12">
    <source>
        <dbReference type="ARBA" id="ARBA00023303"/>
    </source>
</evidence>
<evidence type="ECO:0000256" key="1">
    <source>
        <dbReference type="ARBA" id="ARBA00004651"/>
    </source>
</evidence>
<evidence type="ECO:0000256" key="8">
    <source>
        <dbReference type="ARBA" id="ARBA00023136"/>
    </source>
</evidence>
<keyword evidence="7" id="KW-0406">Ion transport</keyword>
<reference evidence="15 16" key="2">
    <citation type="submission" date="2019-01" db="EMBL/GenBank/DDBJ databases">
        <title>The decoding of complex shrimp genome reveals the adaptation for benthos swimmer, frequently molting mechanism and breeding impact on genome.</title>
        <authorList>
            <person name="Sun Y."/>
            <person name="Gao Y."/>
            <person name="Yu Y."/>
        </authorList>
    </citation>
    <scope>NUCLEOTIDE SEQUENCE [LARGE SCALE GENOMIC DNA]</scope>
    <source>
        <tissue evidence="15">Muscle</tissue>
    </source>
</reference>
<dbReference type="EMBL" id="QCYY01001094">
    <property type="protein sequence ID" value="ROT80665.1"/>
    <property type="molecule type" value="Genomic_DNA"/>
</dbReference>
<evidence type="ECO:0000256" key="7">
    <source>
        <dbReference type="ARBA" id="ARBA00023065"/>
    </source>
</evidence>
<keyword evidence="6 13" id="KW-1133">Transmembrane helix</keyword>
<accession>A0A3R7PRX3</accession>
<evidence type="ECO:0000259" key="14">
    <source>
        <dbReference type="SMART" id="SM00918"/>
    </source>
</evidence>
<evidence type="ECO:0000256" key="2">
    <source>
        <dbReference type="ARBA" id="ARBA00008685"/>
    </source>
</evidence>
<keyword evidence="4" id="KW-1003">Cell membrane</keyword>
<feature type="transmembrane region" description="Helical" evidence="13">
    <location>
        <begin position="313"/>
        <end position="330"/>
    </location>
</feature>
<dbReference type="Proteomes" id="UP000283509">
    <property type="component" value="Unassembled WGS sequence"/>
</dbReference>
<dbReference type="PANTHER" id="PTHR42643">
    <property type="entry name" value="IONOTROPIC RECEPTOR 20A-RELATED"/>
    <property type="match status" value="1"/>
</dbReference>
<evidence type="ECO:0000313" key="15">
    <source>
        <dbReference type="EMBL" id="ROT80665.1"/>
    </source>
</evidence>
<comment type="similarity">
    <text evidence="2">Belongs to the glutamate-gated ion channel (TC 1.A.10.1) family.</text>
</comment>
<protein>
    <recommendedName>
        <fullName evidence="14">Ionotropic glutamate receptor L-glutamate and glycine-binding domain-containing protein</fullName>
    </recommendedName>
</protein>
<evidence type="ECO:0000256" key="11">
    <source>
        <dbReference type="ARBA" id="ARBA00023286"/>
    </source>
</evidence>
<dbReference type="SMART" id="SM00918">
    <property type="entry name" value="Lig_chan-Glu_bd"/>
    <property type="match status" value="1"/>
</dbReference>
<dbReference type="InterPro" id="IPR019594">
    <property type="entry name" value="Glu/Gly-bd"/>
</dbReference>
<keyword evidence="12" id="KW-0407">Ion channel</keyword>
<evidence type="ECO:0000256" key="6">
    <source>
        <dbReference type="ARBA" id="ARBA00022989"/>
    </source>
</evidence>